<proteinExistence type="predicted"/>
<reference evidence="1" key="1">
    <citation type="submission" date="2021-09" db="EMBL/GenBank/DDBJ databases">
        <title>First case of bloodstream infection caused by Mixta hanseatica sp. nov., a member of the Erwiniaceae family.</title>
        <authorList>
            <person name="Both A."/>
            <person name="Huang J."/>
            <person name="Wenzel P."/>
            <person name="Aepfelbacher M."/>
            <person name="Rohde H."/>
            <person name="Christner M."/>
            <person name="Hentschke M."/>
        </authorList>
    </citation>
    <scope>NUCLEOTIDE SEQUENCE</scope>
    <source>
        <strain evidence="1">X22927</strain>
    </source>
</reference>
<gene>
    <name evidence="1" type="ORF">K6958_03480</name>
</gene>
<organism evidence="1 2">
    <name type="scientific">Mixta hanseatica</name>
    <dbReference type="NCBI Taxonomy" id="2872648"/>
    <lineage>
        <taxon>Bacteria</taxon>
        <taxon>Pseudomonadati</taxon>
        <taxon>Pseudomonadota</taxon>
        <taxon>Gammaproteobacteria</taxon>
        <taxon>Enterobacterales</taxon>
        <taxon>Erwiniaceae</taxon>
        <taxon>Mixta</taxon>
    </lineage>
</organism>
<name>A0ABY4R8Y9_9GAMM</name>
<dbReference type="EMBL" id="CP082904">
    <property type="protein sequence ID" value="UQY44763.1"/>
    <property type="molecule type" value="Genomic_DNA"/>
</dbReference>
<sequence>MKFIYKNDKGKDDHWKQCEKIHAPFIELNRVSNECINVFYDITNYQLDFEEISNYINKLYSAYVEFFMFSDPMITGLYDQYYFFNLIVKSEHAEFIAGKLYDYLLFRLNS</sequence>
<evidence type="ECO:0000313" key="1">
    <source>
        <dbReference type="EMBL" id="UQY44763.1"/>
    </source>
</evidence>
<dbReference type="Proteomes" id="UP001056635">
    <property type="component" value="Chromosome"/>
</dbReference>
<keyword evidence="2" id="KW-1185">Reference proteome</keyword>
<accession>A0ABY4R8Y9</accession>
<protein>
    <submittedName>
        <fullName evidence="1">Uncharacterized protein</fullName>
    </submittedName>
</protein>
<evidence type="ECO:0000313" key="2">
    <source>
        <dbReference type="Proteomes" id="UP001056635"/>
    </source>
</evidence>
<dbReference type="RefSeq" id="WP_249893361.1">
    <property type="nucleotide sequence ID" value="NZ_CP082904.1"/>
</dbReference>